<dbReference type="Gene3D" id="3.40.190.10">
    <property type="entry name" value="Periplasmic binding protein-like II"/>
    <property type="match status" value="1"/>
</dbReference>
<evidence type="ECO:0000256" key="2">
    <source>
        <dbReference type="ARBA" id="ARBA00022448"/>
    </source>
</evidence>
<dbReference type="PROSITE" id="PS51257">
    <property type="entry name" value="PROKAR_LIPOPROTEIN"/>
    <property type="match status" value="1"/>
</dbReference>
<dbReference type="CDD" id="cd08492">
    <property type="entry name" value="PBP2_NikA_DppA_OppA_like_15"/>
    <property type="match status" value="1"/>
</dbReference>
<dbReference type="GO" id="GO:1904680">
    <property type="term" value="F:peptide transmembrane transporter activity"/>
    <property type="evidence" value="ECO:0007669"/>
    <property type="project" value="TreeGrafter"/>
</dbReference>
<evidence type="ECO:0000256" key="4">
    <source>
        <dbReference type="SAM" id="SignalP"/>
    </source>
</evidence>
<keyword evidence="3 4" id="KW-0732">Signal</keyword>
<dbReference type="GO" id="GO:0015833">
    <property type="term" value="P:peptide transport"/>
    <property type="evidence" value="ECO:0007669"/>
    <property type="project" value="TreeGrafter"/>
</dbReference>
<comment type="similarity">
    <text evidence="1">Belongs to the bacterial solute-binding protein 5 family.</text>
</comment>
<feature type="domain" description="Solute-binding protein family 5" evidence="5">
    <location>
        <begin position="94"/>
        <end position="453"/>
    </location>
</feature>
<dbReference type="Gene3D" id="3.10.105.10">
    <property type="entry name" value="Dipeptide-binding Protein, Domain 3"/>
    <property type="match status" value="1"/>
</dbReference>
<evidence type="ECO:0000256" key="1">
    <source>
        <dbReference type="ARBA" id="ARBA00005695"/>
    </source>
</evidence>
<evidence type="ECO:0000259" key="5">
    <source>
        <dbReference type="Pfam" id="PF00496"/>
    </source>
</evidence>
<dbReference type="GO" id="GO:0043190">
    <property type="term" value="C:ATP-binding cassette (ABC) transporter complex"/>
    <property type="evidence" value="ECO:0007669"/>
    <property type="project" value="InterPro"/>
</dbReference>
<evidence type="ECO:0000256" key="3">
    <source>
        <dbReference type="ARBA" id="ARBA00022729"/>
    </source>
</evidence>
<dbReference type="InterPro" id="IPR039424">
    <property type="entry name" value="SBP_5"/>
</dbReference>
<dbReference type="InterPro" id="IPR000914">
    <property type="entry name" value="SBP_5_dom"/>
</dbReference>
<dbReference type="GO" id="GO:0042597">
    <property type="term" value="C:periplasmic space"/>
    <property type="evidence" value="ECO:0007669"/>
    <property type="project" value="UniProtKB-ARBA"/>
</dbReference>
<evidence type="ECO:0000313" key="6">
    <source>
        <dbReference type="EMBL" id="SHN29386.1"/>
    </source>
</evidence>
<evidence type="ECO:0000313" key="7">
    <source>
        <dbReference type="Proteomes" id="UP000184111"/>
    </source>
</evidence>
<sequence>MNTRAHRSRTALAAATVTAALLLAACGGSGDGASGGGTGAKGGGKARQGGTLTIALQSPAQSANPRAFTDTAAVYVNRQIFDSLVDQDPATGKILPWLAKSWEVNATATQFTFHLRAGVTFSDGTPLTAQVVKANFDDILANKAKLNPGIVPAVQALTGAKATDAQTVTLTFAKPHASFLVEAARVGLSIEAPATLALPWDKRVDKVIGSGPFVLDSFAPGQISLHKRTGYAWAADSLHHTGAAYLDKVVFKVVPESSVRTGSLQSGQVNAISDVPAADIQSVRDGGQQVISTPNPGLVWGLVPIESRNPLNDANVRKALNLAINRPEVRDAVLTKDFAVATSVLAHTTPGYVDLGSSLAYDPAQAGQLLDAAGWTRTGDGVRQKDGKKLTLVAAWFRDSSSNQKALELIKAQLAKSGVDLQLLEQTGLQILDGLKKEKYDFFWTNATSADGDVLRSSFSSAPPNYYRVQDQPLQPLLEQQLATGDPAARNKLLAQAQQRVVAQADYLPVFEQTTVLAAAGKVHGLSLGAGAGLAPLAGVWLS</sequence>
<dbReference type="SUPFAM" id="SSF53850">
    <property type="entry name" value="Periplasmic binding protein-like II"/>
    <property type="match status" value="1"/>
</dbReference>
<name>A0A1M7QEK0_9ACTN</name>
<dbReference type="STRING" id="310782.SAMN05216499_13336"/>
<accession>A0A1M7QEK0</accession>
<dbReference type="RefSeq" id="WP_073502464.1">
    <property type="nucleotide sequence ID" value="NZ_FRBI01000033.1"/>
</dbReference>
<feature type="chain" id="PRO_5038751721" evidence="4">
    <location>
        <begin position="25"/>
        <end position="543"/>
    </location>
</feature>
<keyword evidence="2" id="KW-0813">Transport</keyword>
<dbReference type="Pfam" id="PF00496">
    <property type="entry name" value="SBP_bac_5"/>
    <property type="match status" value="1"/>
</dbReference>
<feature type="signal peptide" evidence="4">
    <location>
        <begin position="1"/>
        <end position="24"/>
    </location>
</feature>
<dbReference type="AlphaFoldDB" id="A0A1M7QEK0"/>
<dbReference type="InterPro" id="IPR030678">
    <property type="entry name" value="Peptide/Ni-bd"/>
</dbReference>
<gene>
    <name evidence="6" type="ORF">SAMN05216499_13336</name>
</gene>
<proteinExistence type="inferred from homology"/>
<dbReference type="EMBL" id="FRBI01000033">
    <property type="protein sequence ID" value="SHN29386.1"/>
    <property type="molecule type" value="Genomic_DNA"/>
</dbReference>
<dbReference type="PANTHER" id="PTHR30290:SF9">
    <property type="entry name" value="OLIGOPEPTIDE-BINDING PROTEIN APPA"/>
    <property type="match status" value="1"/>
</dbReference>
<dbReference type="OrthoDB" id="5240629at2"/>
<protein>
    <submittedName>
        <fullName evidence="6">Peptide/nickel transport system substrate-binding protein</fullName>
    </submittedName>
</protein>
<dbReference type="Proteomes" id="UP000184111">
    <property type="component" value="Unassembled WGS sequence"/>
</dbReference>
<organism evidence="6 7">
    <name type="scientific">Actinacidiphila paucisporea</name>
    <dbReference type="NCBI Taxonomy" id="310782"/>
    <lineage>
        <taxon>Bacteria</taxon>
        <taxon>Bacillati</taxon>
        <taxon>Actinomycetota</taxon>
        <taxon>Actinomycetes</taxon>
        <taxon>Kitasatosporales</taxon>
        <taxon>Streptomycetaceae</taxon>
        <taxon>Actinacidiphila</taxon>
    </lineage>
</organism>
<reference evidence="6 7" key="1">
    <citation type="submission" date="2016-11" db="EMBL/GenBank/DDBJ databases">
        <authorList>
            <person name="Jaros S."/>
            <person name="Januszkiewicz K."/>
            <person name="Wedrychowicz H."/>
        </authorList>
    </citation>
    <scope>NUCLEOTIDE SEQUENCE [LARGE SCALE GENOMIC DNA]</scope>
    <source>
        <strain evidence="6 7">CGMCC 4.2025</strain>
    </source>
</reference>
<dbReference type="PANTHER" id="PTHR30290">
    <property type="entry name" value="PERIPLASMIC BINDING COMPONENT OF ABC TRANSPORTER"/>
    <property type="match status" value="1"/>
</dbReference>
<keyword evidence="7" id="KW-1185">Reference proteome</keyword>
<dbReference type="PIRSF" id="PIRSF002741">
    <property type="entry name" value="MppA"/>
    <property type="match status" value="1"/>
</dbReference>